<accession>A0A0F9SF08</accession>
<organism evidence="3">
    <name type="scientific">marine sediment metagenome</name>
    <dbReference type="NCBI Taxonomy" id="412755"/>
    <lineage>
        <taxon>unclassified sequences</taxon>
        <taxon>metagenomes</taxon>
        <taxon>ecological metagenomes</taxon>
    </lineage>
</organism>
<feature type="coiled-coil region" evidence="1">
    <location>
        <begin position="160"/>
        <end position="187"/>
    </location>
</feature>
<name>A0A0F9SF08_9ZZZZ</name>
<dbReference type="EMBL" id="LAZR01000679">
    <property type="protein sequence ID" value="KKN60867.1"/>
    <property type="molecule type" value="Genomic_DNA"/>
</dbReference>
<evidence type="ECO:0000313" key="3">
    <source>
        <dbReference type="EMBL" id="KKN60867.1"/>
    </source>
</evidence>
<dbReference type="Gene3D" id="3.90.75.20">
    <property type="match status" value="1"/>
</dbReference>
<gene>
    <name evidence="3" type="ORF">LCGC14_0527380</name>
</gene>
<dbReference type="InterPro" id="IPR044925">
    <property type="entry name" value="His-Me_finger_sf"/>
</dbReference>
<sequence length="188" mass="21918">MKILLGSIKYGRELGYKHNTARIWTACPNCQRERWVTLCKGKPLTPRCGSCSAKIRLHNRGKDCHLWKGGRVLNTQGYIRIYVASDDFFYPMSGKRVYVLEHRLVMAKHLGRCLHRWEIVHHKNGIKDDNRIENLQLSTNGSHSLSHSKGYRDGYQQGYLDGQSNQLRELKNEIRLLQWQIKTKELVS</sequence>
<dbReference type="SUPFAM" id="SSF54060">
    <property type="entry name" value="His-Me finger endonucleases"/>
    <property type="match status" value="1"/>
</dbReference>
<dbReference type="Pfam" id="PF13392">
    <property type="entry name" value="HNH_3"/>
    <property type="match status" value="1"/>
</dbReference>
<proteinExistence type="predicted"/>
<comment type="caution">
    <text evidence="3">The sequence shown here is derived from an EMBL/GenBank/DDBJ whole genome shotgun (WGS) entry which is preliminary data.</text>
</comment>
<protein>
    <recommendedName>
        <fullName evidence="2">HNH nuclease domain-containing protein</fullName>
    </recommendedName>
</protein>
<keyword evidence="1" id="KW-0175">Coiled coil</keyword>
<evidence type="ECO:0000256" key="1">
    <source>
        <dbReference type="SAM" id="Coils"/>
    </source>
</evidence>
<dbReference type="InterPro" id="IPR003615">
    <property type="entry name" value="HNH_nuc"/>
</dbReference>
<evidence type="ECO:0000259" key="2">
    <source>
        <dbReference type="Pfam" id="PF13392"/>
    </source>
</evidence>
<feature type="domain" description="HNH nuclease" evidence="2">
    <location>
        <begin position="102"/>
        <end position="144"/>
    </location>
</feature>
<reference evidence="3" key="1">
    <citation type="journal article" date="2015" name="Nature">
        <title>Complex archaea that bridge the gap between prokaryotes and eukaryotes.</title>
        <authorList>
            <person name="Spang A."/>
            <person name="Saw J.H."/>
            <person name="Jorgensen S.L."/>
            <person name="Zaremba-Niedzwiedzka K."/>
            <person name="Martijn J."/>
            <person name="Lind A.E."/>
            <person name="van Eijk R."/>
            <person name="Schleper C."/>
            <person name="Guy L."/>
            <person name="Ettema T.J."/>
        </authorList>
    </citation>
    <scope>NUCLEOTIDE SEQUENCE</scope>
</reference>
<dbReference type="AlphaFoldDB" id="A0A0F9SF08"/>